<keyword evidence="3" id="KW-1185">Reference proteome</keyword>
<evidence type="ECO:0000313" key="2">
    <source>
        <dbReference type="EMBL" id="QOZ60664.1"/>
    </source>
</evidence>
<dbReference type="EMBL" id="BMHC01000004">
    <property type="protein sequence ID" value="GGI24167.1"/>
    <property type="molecule type" value="Genomic_DNA"/>
</dbReference>
<evidence type="ECO:0000313" key="4">
    <source>
        <dbReference type="Proteomes" id="UP000625079"/>
    </source>
</evidence>
<name>A0A410V7E5_9BRAD</name>
<evidence type="ECO:0000313" key="3">
    <source>
        <dbReference type="Proteomes" id="UP000593880"/>
    </source>
</evidence>
<accession>A0A410V7E5</accession>
<proteinExistence type="predicted"/>
<protein>
    <submittedName>
        <fullName evidence="1">Uncharacterized protein</fullName>
    </submittedName>
</protein>
<sequence length="278" mass="30807">MTVVDVWNADTFDSRLIQGLGANADLMLSYFESERCVFLDHDLGRNRSLVRPGNPHAQNFVQFAEALARTMEQRTIRAWHYTRLTDVEVETLRCDGVHLSTPESLQRRLAAIVASGAITNDLASDLYSRSPFQSEQREIRINRFWMTSHPVDVRDGGVDPLTKYWGGEVASMFVRDEAMLARLALIGRPRVVELAVPVKLADAGYSAARAVIATFARSRGAIPDKNAFDLRVTSPLPAAAVLAVHTAGDTAFDLIGRSYPTGYIDVQVGRWNELTGED</sequence>
<evidence type="ECO:0000313" key="1">
    <source>
        <dbReference type="EMBL" id="GGI24167.1"/>
    </source>
</evidence>
<dbReference type="Proteomes" id="UP000625079">
    <property type="component" value="Unassembled WGS sequence"/>
</dbReference>
<dbReference type="Proteomes" id="UP000593880">
    <property type="component" value="Chromosome"/>
</dbReference>
<reference evidence="1" key="1">
    <citation type="journal article" date="2014" name="Int. J. Syst. Evol. Microbiol.">
        <title>Complete genome sequence of Corynebacterium casei LMG S-19264T (=DSM 44701T), isolated from a smear-ripened cheese.</title>
        <authorList>
            <consortium name="US DOE Joint Genome Institute (JGI-PGF)"/>
            <person name="Walter F."/>
            <person name="Albersmeier A."/>
            <person name="Kalinowski J."/>
            <person name="Ruckert C."/>
        </authorList>
    </citation>
    <scope>NUCLEOTIDE SEQUENCE</scope>
    <source>
        <strain evidence="1">CGMCC 1.15034</strain>
    </source>
</reference>
<reference evidence="1" key="3">
    <citation type="submission" date="2022-12" db="EMBL/GenBank/DDBJ databases">
        <authorList>
            <person name="Sun Q."/>
            <person name="Zhou Y."/>
        </authorList>
    </citation>
    <scope>NUCLEOTIDE SEQUENCE</scope>
    <source>
        <strain evidence="1">CGMCC 1.15034</strain>
    </source>
</reference>
<dbReference type="RefSeq" id="WP_128966264.1">
    <property type="nucleotide sequence ID" value="NZ_BMHC01000004.1"/>
</dbReference>
<reference evidence="2 3" key="2">
    <citation type="submission" date="2018-06" db="EMBL/GenBank/DDBJ databases">
        <title>Comparative genomics of rhizobia nodulating Arachis hypogaea in China.</title>
        <authorList>
            <person name="Li Y."/>
        </authorList>
    </citation>
    <scope>NUCLEOTIDE SEQUENCE [LARGE SCALE GENOMIC DNA]</scope>
    <source>
        <strain evidence="2 3">CCBAU 51658</strain>
    </source>
</reference>
<dbReference type="OrthoDB" id="9801870at2"/>
<dbReference type="EMBL" id="CP030057">
    <property type="protein sequence ID" value="QOZ60664.1"/>
    <property type="molecule type" value="Genomic_DNA"/>
</dbReference>
<dbReference type="AlphaFoldDB" id="A0A410V7E5"/>
<gene>
    <name evidence="1" type="ORF">GCM10010987_28030</name>
    <name evidence="2" type="ORF">XH86_19510</name>
</gene>
<organism evidence="1 4">
    <name type="scientific">Bradyrhizobium guangdongense</name>
    <dbReference type="NCBI Taxonomy" id="1325090"/>
    <lineage>
        <taxon>Bacteria</taxon>
        <taxon>Pseudomonadati</taxon>
        <taxon>Pseudomonadota</taxon>
        <taxon>Alphaproteobacteria</taxon>
        <taxon>Hyphomicrobiales</taxon>
        <taxon>Nitrobacteraceae</taxon>
        <taxon>Bradyrhizobium</taxon>
    </lineage>
</organism>